<dbReference type="WBParaSite" id="ES5_v2.g27615.t1">
    <property type="protein sequence ID" value="ES5_v2.g27615.t1"/>
    <property type="gene ID" value="ES5_v2.g27615"/>
</dbReference>
<organism evidence="1 2">
    <name type="scientific">Panagrolaimus sp. ES5</name>
    <dbReference type="NCBI Taxonomy" id="591445"/>
    <lineage>
        <taxon>Eukaryota</taxon>
        <taxon>Metazoa</taxon>
        <taxon>Ecdysozoa</taxon>
        <taxon>Nematoda</taxon>
        <taxon>Chromadorea</taxon>
        <taxon>Rhabditida</taxon>
        <taxon>Tylenchina</taxon>
        <taxon>Panagrolaimomorpha</taxon>
        <taxon>Panagrolaimoidea</taxon>
        <taxon>Panagrolaimidae</taxon>
        <taxon>Panagrolaimus</taxon>
    </lineage>
</organism>
<dbReference type="Proteomes" id="UP000887579">
    <property type="component" value="Unplaced"/>
</dbReference>
<accession>A0AC34GDQ2</accession>
<sequence length="120" mass="13407">MKIREAAIERQQYNNAVVSFNANGSTSILSELFYFEKLSVLGNNNIQAFIESCLVSSDVNQSTETNNTTEMENLSNLQSEQQYKNDKINGDGDNSDDNGSDSEDGEEEEDEPAAKKKRKK</sequence>
<name>A0AC34GDQ2_9BILA</name>
<protein>
    <submittedName>
        <fullName evidence="2">Uncharacterized protein</fullName>
    </submittedName>
</protein>
<evidence type="ECO:0000313" key="2">
    <source>
        <dbReference type="WBParaSite" id="ES5_v2.g27615.t1"/>
    </source>
</evidence>
<reference evidence="2" key="1">
    <citation type="submission" date="2022-11" db="UniProtKB">
        <authorList>
            <consortium name="WormBaseParasite"/>
        </authorList>
    </citation>
    <scope>IDENTIFICATION</scope>
</reference>
<proteinExistence type="predicted"/>
<evidence type="ECO:0000313" key="1">
    <source>
        <dbReference type="Proteomes" id="UP000887579"/>
    </source>
</evidence>